<dbReference type="RefSeq" id="WP_172990551.1">
    <property type="nucleotide sequence ID" value="NZ_CP054038.1"/>
</dbReference>
<keyword evidence="2" id="KW-0805">Transcription regulation</keyword>
<dbReference type="SUPFAM" id="SSF46785">
    <property type="entry name" value="Winged helix' DNA-binding domain"/>
    <property type="match status" value="1"/>
</dbReference>
<dbReference type="Gene3D" id="3.40.190.10">
    <property type="entry name" value="Periplasmic binding protein-like II"/>
    <property type="match status" value="2"/>
</dbReference>
<dbReference type="InterPro" id="IPR036388">
    <property type="entry name" value="WH-like_DNA-bd_sf"/>
</dbReference>
<protein>
    <submittedName>
        <fullName evidence="6">LysR family transcriptional regulator</fullName>
    </submittedName>
</protein>
<evidence type="ECO:0000256" key="4">
    <source>
        <dbReference type="ARBA" id="ARBA00023163"/>
    </source>
</evidence>
<dbReference type="InterPro" id="IPR000847">
    <property type="entry name" value="LysR_HTH_N"/>
</dbReference>
<dbReference type="EMBL" id="CP054038">
    <property type="protein sequence ID" value="QKJ20115.1"/>
    <property type="molecule type" value="Genomic_DNA"/>
</dbReference>
<organism evidence="6 7">
    <name type="scientific">Microbacterium hominis</name>
    <dbReference type="NCBI Taxonomy" id="162426"/>
    <lineage>
        <taxon>Bacteria</taxon>
        <taxon>Bacillati</taxon>
        <taxon>Actinomycetota</taxon>
        <taxon>Actinomycetes</taxon>
        <taxon>Micrococcales</taxon>
        <taxon>Microbacteriaceae</taxon>
        <taxon>Microbacterium</taxon>
    </lineage>
</organism>
<reference evidence="6 7" key="1">
    <citation type="submission" date="2020-05" db="EMBL/GenBank/DDBJ databases">
        <title>Strain PA2F3 complete genome.</title>
        <authorList>
            <person name="Kim Y.-S."/>
            <person name="Kim S.-J."/>
            <person name="Jung H.-k."/>
            <person name="Kim S.-E."/>
            <person name="Kim K.-H."/>
        </authorList>
    </citation>
    <scope>NUCLEOTIDE SEQUENCE [LARGE SCALE GENOMIC DNA]</scope>
    <source>
        <strain evidence="6 7">PA2F3</strain>
    </source>
</reference>
<evidence type="ECO:0000313" key="6">
    <source>
        <dbReference type="EMBL" id="QKJ20115.1"/>
    </source>
</evidence>
<feature type="domain" description="HTH lysR-type" evidence="5">
    <location>
        <begin position="5"/>
        <end position="63"/>
    </location>
</feature>
<dbReference type="AlphaFoldDB" id="A0A7D4PN93"/>
<evidence type="ECO:0000259" key="5">
    <source>
        <dbReference type="PROSITE" id="PS50931"/>
    </source>
</evidence>
<dbReference type="Pfam" id="PF03466">
    <property type="entry name" value="LysR_substrate"/>
    <property type="match status" value="1"/>
</dbReference>
<gene>
    <name evidence="6" type="ORF">HQM25_12615</name>
</gene>
<name>A0A7D4PN93_9MICO</name>
<dbReference type="GO" id="GO:0003677">
    <property type="term" value="F:DNA binding"/>
    <property type="evidence" value="ECO:0007669"/>
    <property type="project" value="UniProtKB-KW"/>
</dbReference>
<evidence type="ECO:0000313" key="7">
    <source>
        <dbReference type="Proteomes" id="UP000502498"/>
    </source>
</evidence>
<sequence>MEVGFTLRQLEYFVAAAEHGSLSAAAAVCHVSTAALAQAVTELERSVGAQLLVRRRSKGVGLTAAGVAFLADARPLLRQAGDVQARVAERQHGLVGPLALGCYTTLVPFWVPAITADFIRPHPRLEMTVEEGDAAVLQQRMIEGYLDAVLTHRRHLVPGVEAHTVKPGRPYVLLPAAHPLAAMPAVTLEELRDLDYIQLDVPSVRDNQLANLRASGLDPHVRWRSSSFEAVRGMVGRGLGYTVLVQRSPVDLTYDGLPVRAVEIDGEIGHSDICIATTSDQRPSFRLQALIDFCVRVGEDPPAPEGAGGSSLRTPSS</sequence>
<dbReference type="FunFam" id="1.10.10.10:FF:000001">
    <property type="entry name" value="LysR family transcriptional regulator"/>
    <property type="match status" value="1"/>
</dbReference>
<dbReference type="Gene3D" id="1.10.10.10">
    <property type="entry name" value="Winged helix-like DNA-binding domain superfamily/Winged helix DNA-binding domain"/>
    <property type="match status" value="1"/>
</dbReference>
<keyword evidence="3" id="KW-0238">DNA-binding</keyword>
<evidence type="ECO:0000256" key="1">
    <source>
        <dbReference type="ARBA" id="ARBA00009437"/>
    </source>
</evidence>
<dbReference type="SUPFAM" id="SSF53850">
    <property type="entry name" value="Periplasmic binding protein-like II"/>
    <property type="match status" value="1"/>
</dbReference>
<dbReference type="GO" id="GO:0032993">
    <property type="term" value="C:protein-DNA complex"/>
    <property type="evidence" value="ECO:0007669"/>
    <property type="project" value="TreeGrafter"/>
</dbReference>
<dbReference type="PANTHER" id="PTHR30346:SF0">
    <property type="entry name" value="HCA OPERON TRANSCRIPTIONAL ACTIVATOR HCAR"/>
    <property type="match status" value="1"/>
</dbReference>
<accession>A0A7D4PN93</accession>
<dbReference type="Proteomes" id="UP000502498">
    <property type="component" value="Chromosome"/>
</dbReference>
<dbReference type="GO" id="GO:0003700">
    <property type="term" value="F:DNA-binding transcription factor activity"/>
    <property type="evidence" value="ECO:0007669"/>
    <property type="project" value="InterPro"/>
</dbReference>
<evidence type="ECO:0000256" key="3">
    <source>
        <dbReference type="ARBA" id="ARBA00023125"/>
    </source>
</evidence>
<dbReference type="InterPro" id="IPR005119">
    <property type="entry name" value="LysR_subst-bd"/>
</dbReference>
<dbReference type="Pfam" id="PF00126">
    <property type="entry name" value="HTH_1"/>
    <property type="match status" value="1"/>
</dbReference>
<keyword evidence="4" id="KW-0804">Transcription</keyword>
<dbReference type="PANTHER" id="PTHR30346">
    <property type="entry name" value="TRANSCRIPTIONAL DUAL REGULATOR HCAR-RELATED"/>
    <property type="match status" value="1"/>
</dbReference>
<comment type="similarity">
    <text evidence="1">Belongs to the LysR transcriptional regulatory family.</text>
</comment>
<evidence type="ECO:0000256" key="2">
    <source>
        <dbReference type="ARBA" id="ARBA00023015"/>
    </source>
</evidence>
<dbReference type="PROSITE" id="PS50931">
    <property type="entry name" value="HTH_LYSR"/>
    <property type="match status" value="1"/>
</dbReference>
<dbReference type="InterPro" id="IPR036390">
    <property type="entry name" value="WH_DNA-bd_sf"/>
</dbReference>
<proteinExistence type="inferred from homology"/>